<keyword evidence="2" id="KW-1185">Reference proteome</keyword>
<comment type="caution">
    <text evidence="1">The sequence shown here is derived from an EMBL/GenBank/DDBJ whole genome shotgun (WGS) entry which is preliminary data.</text>
</comment>
<proteinExistence type="predicted"/>
<dbReference type="Gene3D" id="3.30.470.20">
    <property type="entry name" value="ATP-grasp fold, B domain"/>
    <property type="match status" value="1"/>
</dbReference>
<dbReference type="Gene3D" id="3.30.1490.20">
    <property type="entry name" value="ATP-grasp fold, A domain"/>
    <property type="match status" value="1"/>
</dbReference>
<sequence length="241" mass="27342">MARSETKLTKYYVLRASSPLVGALPHTRPFSKRSLYAFLDRYRKVIAKPASGSGGAGVIMISSHGQSSYRVQRGATRRTTRGKKGTYLYLRRNIRTRYLVQRCISLARINGRPFDVRVMVQRRSGSHWVVTGMLAKVAGRGYIITNVKRSGGRVLPLRTAIRRASIRRSSTDAIIARLHRIALLAANRLATYYTHQRVFGLDMGIDANGRVWIIEANLRPDISLFLKLSDKQMYRKIVSYQ</sequence>
<dbReference type="InterPro" id="IPR026838">
    <property type="entry name" value="YheC/D"/>
</dbReference>
<dbReference type="EMBL" id="LJJB01000010">
    <property type="protein sequence ID" value="KQL45560.1"/>
    <property type="molecule type" value="Genomic_DNA"/>
</dbReference>
<dbReference type="RefSeq" id="WP_055744620.1">
    <property type="nucleotide sequence ID" value="NZ_LJJB01000010.1"/>
</dbReference>
<dbReference type="InterPro" id="IPR013815">
    <property type="entry name" value="ATP_grasp_subdomain_1"/>
</dbReference>
<organism evidence="1 2">
    <name type="scientific">Brevibacillus choshinensis</name>
    <dbReference type="NCBI Taxonomy" id="54911"/>
    <lineage>
        <taxon>Bacteria</taxon>
        <taxon>Bacillati</taxon>
        <taxon>Bacillota</taxon>
        <taxon>Bacilli</taxon>
        <taxon>Bacillales</taxon>
        <taxon>Paenibacillaceae</taxon>
        <taxon>Brevibacillus</taxon>
    </lineage>
</organism>
<dbReference type="Pfam" id="PF14398">
    <property type="entry name" value="ATPgrasp_YheCD"/>
    <property type="match status" value="1"/>
</dbReference>
<dbReference type="SUPFAM" id="SSF56059">
    <property type="entry name" value="Glutathione synthetase ATP-binding domain-like"/>
    <property type="match status" value="1"/>
</dbReference>
<reference evidence="1 2" key="1">
    <citation type="submission" date="2015-09" db="EMBL/GenBank/DDBJ databases">
        <title>Genome sequencing project for genomic taxonomy and phylogenomics of Bacillus-like bacteria.</title>
        <authorList>
            <person name="Liu B."/>
            <person name="Wang J."/>
            <person name="Zhu Y."/>
            <person name="Liu G."/>
            <person name="Chen Q."/>
            <person name="Chen Z."/>
            <person name="Lan J."/>
            <person name="Che J."/>
            <person name="Ge C."/>
            <person name="Shi H."/>
            <person name="Pan Z."/>
            <person name="Liu X."/>
        </authorList>
    </citation>
    <scope>NUCLEOTIDE SEQUENCE [LARGE SCALE GENOMIC DNA]</scope>
    <source>
        <strain evidence="1 2">DSM 8552</strain>
    </source>
</reference>
<dbReference type="Proteomes" id="UP000051063">
    <property type="component" value="Unassembled WGS sequence"/>
</dbReference>
<evidence type="ECO:0000313" key="1">
    <source>
        <dbReference type="EMBL" id="KQL45560.1"/>
    </source>
</evidence>
<evidence type="ECO:0008006" key="3">
    <source>
        <dbReference type="Google" id="ProtNLM"/>
    </source>
</evidence>
<name>A0ABR5N4J1_BRECH</name>
<evidence type="ECO:0000313" key="2">
    <source>
        <dbReference type="Proteomes" id="UP000051063"/>
    </source>
</evidence>
<protein>
    <recommendedName>
        <fullName evidence="3">ATP-grasp domain-containing protein</fullName>
    </recommendedName>
</protein>
<gene>
    <name evidence="1" type="ORF">AN963_10840</name>
</gene>
<accession>A0ABR5N4J1</accession>